<sequence length="218" mass="24883">MAAQIVTVEPSLASGASGATARSHTRRGADLVERLNALEHEKRSRRHSHAGQLVLAPRPGAAAADRSVRDINDEIRALEAEKQAYRYETRAAAERDMAHRFRSRASSEAPAPRSRYLSEREILVQEGDLRRSRSRYAGSERGLVLHKEEFGRGPGRDFVYEEWERRHRSQPPAELVLYDPERYGPREVVYERAPSPIRKVVRVRKDRKGRMSLVRSAH</sequence>
<dbReference type="GeneID" id="27904346"/>
<keyword evidence="4" id="KW-1185">Reference proteome</keyword>
<dbReference type="OrthoDB" id="3648898at2759"/>
<proteinExistence type="predicted"/>
<feature type="compositionally biased region" description="Basic and acidic residues" evidence="2">
    <location>
        <begin position="27"/>
        <end position="42"/>
    </location>
</feature>
<feature type="coiled-coil region" evidence="1">
    <location>
        <begin position="61"/>
        <end position="88"/>
    </location>
</feature>
<dbReference type="Proteomes" id="UP000016931">
    <property type="component" value="Unassembled WGS sequence"/>
</dbReference>
<keyword evidence="1" id="KW-0175">Coiled coil</keyword>
<accession>M3BQE2</accession>
<evidence type="ECO:0000256" key="2">
    <source>
        <dbReference type="SAM" id="MobiDB-lite"/>
    </source>
</evidence>
<dbReference type="EMBL" id="KB456271">
    <property type="protein sequence ID" value="EMF08353.1"/>
    <property type="molecule type" value="Genomic_DNA"/>
</dbReference>
<evidence type="ECO:0000313" key="4">
    <source>
        <dbReference type="Proteomes" id="UP000016931"/>
    </source>
</evidence>
<protein>
    <submittedName>
        <fullName evidence="3">Uncharacterized protein</fullName>
    </submittedName>
</protein>
<feature type="region of interest" description="Disordered" evidence="2">
    <location>
        <begin position="1"/>
        <end position="61"/>
    </location>
</feature>
<dbReference type="RefSeq" id="XP_016756474.1">
    <property type="nucleotide sequence ID" value="XM_016907209.1"/>
</dbReference>
<reference evidence="3 4" key="1">
    <citation type="journal article" date="2012" name="PLoS Pathog.">
        <title>Diverse lifestyles and strategies of plant pathogenesis encoded in the genomes of eighteen Dothideomycetes fungi.</title>
        <authorList>
            <person name="Ohm R.A."/>
            <person name="Feau N."/>
            <person name="Henrissat B."/>
            <person name="Schoch C.L."/>
            <person name="Horwitz B.A."/>
            <person name="Barry K.W."/>
            <person name="Condon B.J."/>
            <person name="Copeland A.C."/>
            <person name="Dhillon B."/>
            <person name="Glaser F."/>
            <person name="Hesse C.N."/>
            <person name="Kosti I."/>
            <person name="LaButti K."/>
            <person name="Lindquist E.A."/>
            <person name="Lucas S."/>
            <person name="Salamov A.A."/>
            <person name="Bradshaw R.E."/>
            <person name="Ciuffetti L."/>
            <person name="Hamelin R.C."/>
            <person name="Kema G.H.J."/>
            <person name="Lawrence C."/>
            <person name="Scott J.A."/>
            <person name="Spatafora J.W."/>
            <person name="Turgeon B.G."/>
            <person name="de Wit P.J.G.M."/>
            <person name="Zhong S."/>
            <person name="Goodwin S.B."/>
            <person name="Grigoriev I.V."/>
        </authorList>
    </citation>
    <scope>NUCLEOTIDE SEQUENCE [LARGE SCALE GENOMIC DNA]</scope>
    <source>
        <strain evidence="3 4">SO2202</strain>
    </source>
</reference>
<dbReference type="HOGENOM" id="CLU_1496177_0_0_1"/>
<name>M3BQE2_SPHMS</name>
<organism evidence="3 4">
    <name type="scientific">Sphaerulina musiva (strain SO2202)</name>
    <name type="common">Poplar stem canker fungus</name>
    <name type="synonym">Septoria musiva</name>
    <dbReference type="NCBI Taxonomy" id="692275"/>
    <lineage>
        <taxon>Eukaryota</taxon>
        <taxon>Fungi</taxon>
        <taxon>Dikarya</taxon>
        <taxon>Ascomycota</taxon>
        <taxon>Pezizomycotina</taxon>
        <taxon>Dothideomycetes</taxon>
        <taxon>Dothideomycetidae</taxon>
        <taxon>Mycosphaerellales</taxon>
        <taxon>Mycosphaerellaceae</taxon>
        <taxon>Sphaerulina</taxon>
    </lineage>
</organism>
<gene>
    <name evidence="3" type="ORF">SEPMUDRAFT_152043</name>
</gene>
<evidence type="ECO:0000313" key="3">
    <source>
        <dbReference type="EMBL" id="EMF08353.1"/>
    </source>
</evidence>
<dbReference type="OMA" id="AYRYETR"/>
<evidence type="ECO:0000256" key="1">
    <source>
        <dbReference type="SAM" id="Coils"/>
    </source>
</evidence>
<dbReference type="AlphaFoldDB" id="M3BQE2"/>